<dbReference type="OrthoDB" id="9801955at2"/>
<dbReference type="GO" id="GO:0005886">
    <property type="term" value="C:plasma membrane"/>
    <property type="evidence" value="ECO:0007669"/>
    <property type="project" value="UniProtKB-SubCell"/>
</dbReference>
<sequence>MERKRPWHDKWGGWALAGALGLLRAIPPGVASRCGAMAGAVLGQVLPGANAVADTNLALAFPGKGRFWRAQMRRAMWRNLGATLGEFPHIGRLAATTARVKGAPWLRQALASGRNVVFFSGHVGNWELLPPLVARHGLAFAPFYRAPNNPHANSVLCFWRQRALMEAGVSSPPPLLPKGRRGAALALRYMASGGHVGVLGDQKMNDGIKARLFGRDTMTAPAAAALALRFDALIITGHVERTAPACLTLHVDRPLDPRALATTNQQERVACLTQALNDRLEGWVRQRPGDWLWLHRRWEKRYYQRLHL</sequence>
<gene>
    <name evidence="7" type="ORF">E3E12_00370</name>
</gene>
<protein>
    <submittedName>
        <fullName evidence="7">Lauroyl acyltransferase</fullName>
    </submittedName>
</protein>
<dbReference type="EMBL" id="CP038231">
    <property type="protein sequence ID" value="QDH14249.1"/>
    <property type="molecule type" value="Genomic_DNA"/>
</dbReference>
<dbReference type="Proteomes" id="UP000318709">
    <property type="component" value="Chromosome"/>
</dbReference>
<dbReference type="PANTHER" id="PTHR30606:SF10">
    <property type="entry name" value="PHOSPHATIDYLINOSITOL MANNOSIDE ACYLTRANSFERASE"/>
    <property type="match status" value="1"/>
</dbReference>
<dbReference type="KEGG" id="swf:E3E12_00370"/>
<name>A0A4Y6U9U8_9PROT</name>
<dbReference type="PANTHER" id="PTHR30606">
    <property type="entry name" value="LIPID A BIOSYNTHESIS LAUROYL ACYLTRANSFERASE"/>
    <property type="match status" value="1"/>
</dbReference>
<organism evidence="7 8">
    <name type="scientific">Formicincola oecophyllae</name>
    <dbReference type="NCBI Taxonomy" id="2558361"/>
    <lineage>
        <taxon>Bacteria</taxon>
        <taxon>Pseudomonadati</taxon>
        <taxon>Pseudomonadota</taxon>
        <taxon>Alphaproteobacteria</taxon>
        <taxon>Acetobacterales</taxon>
        <taxon>Acetobacteraceae</taxon>
        <taxon>Formicincola</taxon>
    </lineage>
</organism>
<keyword evidence="3" id="KW-0997">Cell inner membrane</keyword>
<evidence type="ECO:0000313" key="8">
    <source>
        <dbReference type="Proteomes" id="UP000318709"/>
    </source>
</evidence>
<keyword evidence="6 7" id="KW-0012">Acyltransferase</keyword>
<evidence type="ECO:0000256" key="5">
    <source>
        <dbReference type="ARBA" id="ARBA00023136"/>
    </source>
</evidence>
<evidence type="ECO:0000256" key="1">
    <source>
        <dbReference type="ARBA" id="ARBA00004533"/>
    </source>
</evidence>
<comment type="subcellular location">
    <subcellularLocation>
        <location evidence="1">Cell inner membrane</location>
    </subcellularLocation>
</comment>
<evidence type="ECO:0000256" key="3">
    <source>
        <dbReference type="ARBA" id="ARBA00022519"/>
    </source>
</evidence>
<dbReference type="CDD" id="cd07984">
    <property type="entry name" value="LPLAT_LABLAT-like"/>
    <property type="match status" value="1"/>
</dbReference>
<keyword evidence="8" id="KW-1185">Reference proteome</keyword>
<evidence type="ECO:0000256" key="2">
    <source>
        <dbReference type="ARBA" id="ARBA00022475"/>
    </source>
</evidence>
<keyword evidence="2" id="KW-1003">Cell membrane</keyword>
<dbReference type="Pfam" id="PF03279">
    <property type="entry name" value="Lip_A_acyltrans"/>
    <property type="match status" value="1"/>
</dbReference>
<evidence type="ECO:0000256" key="6">
    <source>
        <dbReference type="ARBA" id="ARBA00023315"/>
    </source>
</evidence>
<dbReference type="InterPro" id="IPR004960">
    <property type="entry name" value="LipA_acyltrans"/>
</dbReference>
<keyword evidence="5" id="KW-0472">Membrane</keyword>
<accession>A0A4Y6U9U8</accession>
<keyword evidence="4 7" id="KW-0808">Transferase</keyword>
<dbReference type="AlphaFoldDB" id="A0A4Y6U9U8"/>
<evidence type="ECO:0000256" key="4">
    <source>
        <dbReference type="ARBA" id="ARBA00022679"/>
    </source>
</evidence>
<reference evidence="7 8" key="1">
    <citation type="submission" date="2019-03" db="EMBL/GenBank/DDBJ databases">
        <title>The complete genome sequence of Swingsia_sp. F3b2 LMG30590(T).</title>
        <authorList>
            <person name="Chua K.-O."/>
            <person name="Chan K.-G."/>
            <person name="See-Too W.-S."/>
        </authorList>
    </citation>
    <scope>NUCLEOTIDE SEQUENCE [LARGE SCALE GENOMIC DNA]</scope>
    <source>
        <strain evidence="7 8">F3b2</strain>
    </source>
</reference>
<dbReference type="GO" id="GO:0016746">
    <property type="term" value="F:acyltransferase activity"/>
    <property type="evidence" value="ECO:0007669"/>
    <property type="project" value="UniProtKB-KW"/>
</dbReference>
<dbReference type="GO" id="GO:0009247">
    <property type="term" value="P:glycolipid biosynthetic process"/>
    <property type="evidence" value="ECO:0007669"/>
    <property type="project" value="UniProtKB-ARBA"/>
</dbReference>
<proteinExistence type="predicted"/>
<evidence type="ECO:0000313" key="7">
    <source>
        <dbReference type="EMBL" id="QDH14249.1"/>
    </source>
</evidence>